<name>A0A8D6UBU8_9CAUD</name>
<reference evidence="1 2" key="1">
    <citation type="submission" date="2023-02" db="EMBL/GenBank/DDBJ databases">
        <authorList>
            <person name="Petit M.-A."/>
            <person name="Lossouarn J."/>
        </authorList>
    </citation>
    <scope>NUCLEOTIDE SEQUENCE [LARGE SCALE GENOMIC DNA]</scope>
</reference>
<dbReference type="EMBL" id="LR990833">
    <property type="protein sequence ID" value="CAD7757477.1"/>
    <property type="molecule type" value="Genomic_DNA"/>
</dbReference>
<keyword evidence="2" id="KW-1185">Reference proteome</keyword>
<sequence length="58" mass="7074">MFKVIVTNYHGGEGIEVIEYNYIDKYYFEEGYLVLEDNTNEIKTYIQKEQVLDFDIYY</sequence>
<organism evidence="1 2">
    <name type="scientific">Enterococcus phage Aramis</name>
    <dbReference type="NCBI Taxonomy" id="2795668"/>
    <lineage>
        <taxon>Viruses</taxon>
        <taxon>Duplodnaviria</taxon>
        <taxon>Heunggongvirae</taxon>
        <taxon>Uroviricota</taxon>
        <taxon>Caudoviricetes</taxon>
        <taxon>Aramisvirus</taxon>
        <taxon>Aramisvirus Aramis</taxon>
    </lineage>
</organism>
<dbReference type="Proteomes" id="UP000678481">
    <property type="component" value="Chromosome"/>
</dbReference>
<gene>
    <name evidence="1" type="ORF">ARAMI_60</name>
</gene>
<evidence type="ECO:0000313" key="1">
    <source>
        <dbReference type="EMBL" id="CAD7757477.1"/>
    </source>
</evidence>
<evidence type="ECO:0000313" key="2">
    <source>
        <dbReference type="Proteomes" id="UP000678481"/>
    </source>
</evidence>
<proteinExistence type="predicted"/>
<protein>
    <submittedName>
        <fullName evidence="1">Uncharacterized protein</fullName>
    </submittedName>
</protein>
<accession>A0A8D6UBU8</accession>